<keyword evidence="3" id="KW-1185">Reference proteome</keyword>
<proteinExistence type="predicted"/>
<organism evidence="2 3">
    <name type="scientific">Tortispora caseinolytica NRRL Y-17796</name>
    <dbReference type="NCBI Taxonomy" id="767744"/>
    <lineage>
        <taxon>Eukaryota</taxon>
        <taxon>Fungi</taxon>
        <taxon>Dikarya</taxon>
        <taxon>Ascomycota</taxon>
        <taxon>Saccharomycotina</taxon>
        <taxon>Trigonopsidomycetes</taxon>
        <taxon>Trigonopsidales</taxon>
        <taxon>Trigonopsidaceae</taxon>
        <taxon>Tortispora</taxon>
    </lineage>
</organism>
<keyword evidence="1" id="KW-0472">Membrane</keyword>
<reference evidence="3" key="1">
    <citation type="submission" date="2016-02" db="EMBL/GenBank/DDBJ databases">
        <title>Comparative genomics of biotechnologically important yeasts.</title>
        <authorList>
            <consortium name="DOE Joint Genome Institute"/>
            <person name="Riley R."/>
            <person name="Haridas S."/>
            <person name="Wolfe K.H."/>
            <person name="Lopes M.R."/>
            <person name="Hittinger C.T."/>
            <person name="Goker M."/>
            <person name="Salamov A."/>
            <person name="Wisecaver J."/>
            <person name="Long T.M."/>
            <person name="Aerts A.L."/>
            <person name="Barry K."/>
            <person name="Choi C."/>
            <person name="Clum A."/>
            <person name="Coughlan A.Y."/>
            <person name="Deshpande S."/>
            <person name="Douglass A.P."/>
            <person name="Hanson S.J."/>
            <person name="Klenk H.-P."/>
            <person name="Labutti K."/>
            <person name="Lapidus A."/>
            <person name="Lindquist E."/>
            <person name="Lipzen A."/>
            <person name="Meier-Kolthoff J.P."/>
            <person name="Ohm R.A."/>
            <person name="Otillar R.P."/>
            <person name="Pangilinan J."/>
            <person name="Peng Y."/>
            <person name="Rokas A."/>
            <person name="Rosa C.A."/>
            <person name="Scheuner C."/>
            <person name="Sibirny A.A."/>
            <person name="Slot J.C."/>
            <person name="Stielow J.B."/>
            <person name="Sun H."/>
            <person name="Kurtzman C.P."/>
            <person name="Blackwell M."/>
            <person name="Jeffries T.W."/>
            <person name="Grigoriev I.V."/>
        </authorList>
    </citation>
    <scope>NUCLEOTIDE SEQUENCE [LARGE SCALE GENOMIC DNA]</scope>
    <source>
        <strain evidence="3">NRRL Y-17796</strain>
    </source>
</reference>
<sequence>MHASFIPSPYHVFILDQVSSRVTLTNFTFGSISSLYEHRIALHYTLTLLKYYPNLPTLHTPVNEEPYSSSLRPVIQRYYNTIHTWLVFTIWVSVYVCAQNIIFVTLVMRAAYLAVQI</sequence>
<dbReference type="EMBL" id="KV453842">
    <property type="protein sequence ID" value="ODV89937.1"/>
    <property type="molecule type" value="Genomic_DNA"/>
</dbReference>
<evidence type="ECO:0000313" key="2">
    <source>
        <dbReference type="EMBL" id="ODV89937.1"/>
    </source>
</evidence>
<accession>A0A1E4TE02</accession>
<protein>
    <submittedName>
        <fullName evidence="2">Uncharacterized protein</fullName>
    </submittedName>
</protein>
<dbReference type="AlphaFoldDB" id="A0A1E4TE02"/>
<keyword evidence="1" id="KW-0812">Transmembrane</keyword>
<feature type="transmembrane region" description="Helical" evidence="1">
    <location>
        <begin position="85"/>
        <end position="112"/>
    </location>
</feature>
<evidence type="ECO:0000313" key="3">
    <source>
        <dbReference type="Proteomes" id="UP000095023"/>
    </source>
</evidence>
<gene>
    <name evidence="2" type="ORF">CANCADRAFT_31036</name>
</gene>
<keyword evidence="1" id="KW-1133">Transmembrane helix</keyword>
<dbReference type="Proteomes" id="UP000095023">
    <property type="component" value="Unassembled WGS sequence"/>
</dbReference>
<name>A0A1E4TE02_9ASCO</name>
<evidence type="ECO:0000256" key="1">
    <source>
        <dbReference type="SAM" id="Phobius"/>
    </source>
</evidence>